<proteinExistence type="inferred from homology"/>
<dbReference type="AlphaFoldDB" id="A0A830HVR3"/>
<name>A0A830HVR3_9CHLO</name>
<dbReference type="OrthoDB" id="419617at2759"/>
<dbReference type="GO" id="GO:0016279">
    <property type="term" value="F:protein-lysine N-methyltransferase activity"/>
    <property type="evidence" value="ECO:0007669"/>
    <property type="project" value="TreeGrafter"/>
</dbReference>
<protein>
    <recommendedName>
        <fullName evidence="5">ETFB lysine methyltransferase</fullName>
    </recommendedName>
    <alternativeName>
        <fullName evidence="4">Protein N-lysine methyltransferase METTL20</fullName>
    </alternativeName>
</protein>
<evidence type="ECO:0000313" key="7">
    <source>
        <dbReference type="EMBL" id="GHP11232.1"/>
    </source>
</evidence>
<keyword evidence="8" id="KW-1185">Reference proteome</keyword>
<dbReference type="SUPFAM" id="SSF53335">
    <property type="entry name" value="S-adenosyl-L-methionine-dependent methyltransferases"/>
    <property type="match status" value="1"/>
</dbReference>
<evidence type="ECO:0000256" key="5">
    <source>
        <dbReference type="ARBA" id="ARBA00042266"/>
    </source>
</evidence>
<dbReference type="PANTHER" id="PTHR43648:SF1">
    <property type="entry name" value="ELECTRON TRANSFER FLAVOPROTEIN BETA SUBUNIT LYSINE METHYLTRANSFERASE"/>
    <property type="match status" value="1"/>
</dbReference>
<evidence type="ECO:0000256" key="4">
    <source>
        <dbReference type="ARBA" id="ARBA00041867"/>
    </source>
</evidence>
<dbReference type="EMBL" id="BNJQ01000033">
    <property type="protein sequence ID" value="GHP11232.1"/>
    <property type="molecule type" value="Genomic_DNA"/>
</dbReference>
<dbReference type="Gene3D" id="3.40.50.150">
    <property type="entry name" value="Vaccinia Virus protein VP39"/>
    <property type="match status" value="1"/>
</dbReference>
<dbReference type="CDD" id="cd02440">
    <property type="entry name" value="AdoMet_MTases"/>
    <property type="match status" value="1"/>
</dbReference>
<evidence type="ECO:0000256" key="6">
    <source>
        <dbReference type="SAM" id="MobiDB-lite"/>
    </source>
</evidence>
<gene>
    <name evidence="7" type="ORF">PPROV_000996100</name>
</gene>
<dbReference type="InterPro" id="IPR029063">
    <property type="entry name" value="SAM-dependent_MTases_sf"/>
</dbReference>
<dbReference type="InterPro" id="IPR050078">
    <property type="entry name" value="Ribosomal_L11_MeTrfase_PrmA"/>
</dbReference>
<reference evidence="7" key="1">
    <citation type="submission" date="2020-10" db="EMBL/GenBank/DDBJ databases">
        <title>Unveiling of a novel bifunctional photoreceptor, Dualchrome1, isolated from a cosmopolitan green alga.</title>
        <authorList>
            <person name="Suzuki S."/>
            <person name="Kawachi M."/>
        </authorList>
    </citation>
    <scope>NUCLEOTIDE SEQUENCE</scope>
    <source>
        <strain evidence="7">NIES 2893</strain>
    </source>
</reference>
<evidence type="ECO:0000256" key="3">
    <source>
        <dbReference type="ARBA" id="ARBA00037932"/>
    </source>
</evidence>
<sequence length="357" mass="37774">MELGAASATTEPDEEGAPRSASSLFRAGSLAGERAFYYVDASTRPVATEEALATWKKVRVTALFPKSAQSEVHDTVKTAATWAGLDGAEYAGDKLPVDTSPSIVHYAVADDALDDSWMTRLVGSLSPMKIDEFTTVVPVSADETASRKDDENENHMTLYVEPGFAFGTGDHPTTALCLRAIRKHLDDSYASKPVTILDYGAGTGILGVAALELHRRLSPENRHAVMLDIDPNAVSACALTANLNGVPSSEVTSSLCTESGAVVPDDAASALIDSDVGQFDIVVANVLLPPLLSLAPYLCSRVKRDGGVLILSGILAGDQVSQLRDAYEAQGLVFVEEHTQASECTGSSMWACVVMRP</sequence>
<comment type="similarity">
    <text evidence="3">Belongs to the methyltransferase superfamily. ETFBKMT family.</text>
</comment>
<dbReference type="PANTHER" id="PTHR43648">
    <property type="entry name" value="ELECTRON TRANSFER FLAVOPROTEIN BETA SUBUNIT LYSINE METHYLTRANSFERASE"/>
    <property type="match status" value="1"/>
</dbReference>
<comment type="caution">
    <text evidence="7">The sequence shown here is derived from an EMBL/GenBank/DDBJ whole genome shotgun (WGS) entry which is preliminary data.</text>
</comment>
<dbReference type="Proteomes" id="UP000660262">
    <property type="component" value="Unassembled WGS sequence"/>
</dbReference>
<accession>A0A830HVR3</accession>
<evidence type="ECO:0000313" key="8">
    <source>
        <dbReference type="Proteomes" id="UP000660262"/>
    </source>
</evidence>
<keyword evidence="2" id="KW-0808">Transferase</keyword>
<dbReference type="Pfam" id="PF06325">
    <property type="entry name" value="PrmA"/>
    <property type="match status" value="1"/>
</dbReference>
<evidence type="ECO:0000256" key="1">
    <source>
        <dbReference type="ARBA" id="ARBA00022603"/>
    </source>
</evidence>
<feature type="region of interest" description="Disordered" evidence="6">
    <location>
        <begin position="1"/>
        <end position="22"/>
    </location>
</feature>
<dbReference type="GO" id="GO:0032259">
    <property type="term" value="P:methylation"/>
    <property type="evidence" value="ECO:0007669"/>
    <property type="project" value="UniProtKB-KW"/>
</dbReference>
<evidence type="ECO:0000256" key="2">
    <source>
        <dbReference type="ARBA" id="ARBA00022679"/>
    </source>
</evidence>
<organism evidence="7 8">
    <name type="scientific">Pycnococcus provasolii</name>
    <dbReference type="NCBI Taxonomy" id="41880"/>
    <lineage>
        <taxon>Eukaryota</taxon>
        <taxon>Viridiplantae</taxon>
        <taxon>Chlorophyta</taxon>
        <taxon>Pseudoscourfieldiophyceae</taxon>
        <taxon>Pseudoscourfieldiales</taxon>
        <taxon>Pycnococcaceae</taxon>
        <taxon>Pycnococcus</taxon>
    </lineage>
</organism>
<keyword evidence="1" id="KW-0489">Methyltransferase</keyword>